<protein>
    <recommendedName>
        <fullName evidence="2">Fe2OG dioxygenase domain-containing protein</fullName>
    </recommendedName>
</protein>
<feature type="domain" description="Fe2OG dioxygenase" evidence="2">
    <location>
        <begin position="173"/>
        <end position="280"/>
    </location>
</feature>
<dbReference type="SUPFAM" id="SSF51197">
    <property type="entry name" value="Clavaminate synthase-like"/>
    <property type="match status" value="1"/>
</dbReference>
<dbReference type="PROSITE" id="PS51471">
    <property type="entry name" value="FE2OG_OXY"/>
    <property type="match status" value="1"/>
</dbReference>
<proteinExistence type="inferred from homology"/>
<evidence type="ECO:0000259" key="2">
    <source>
        <dbReference type="PROSITE" id="PS51471"/>
    </source>
</evidence>
<keyword evidence="1" id="KW-0560">Oxidoreductase</keyword>
<sequence length="351" mass="37873">MDTLLSRAEIPIIDLAHMGTAEAPVRSGVRRVAAQLHSSLAGKGLALLVNHGIPEERLRAVYRALDKFCELPPARRAAYLRQADAGDNHGYVPPGCERFSGGEVREVRHAFNVARLDRGLPDAEVPGFSDVAAALADDFRRLAALLLRALATGLGLQGDYFLRSHARMMQSGNATCMRTLYYPPLGAEPTAGLTRCGEHADYGTFTLLAQDCEGGLEVQLPNRRWGRVGHLPGAILVNAGELLETWTGGNYAALRHRVVVPEQEGARCRGRHSVAFFVHPDDDTPVAPLALTPAEAEVQTTQAQASGVATPPGRGLARLMSAPAGKPSPKHSPIYTAYQHLQMRLRETYAS</sequence>
<dbReference type="InterPro" id="IPR005123">
    <property type="entry name" value="Oxoglu/Fe-dep_dioxygenase_dom"/>
</dbReference>
<dbReference type="EMBL" id="JAZDUA010000155">
    <property type="protein sequence ID" value="KAK7866123.1"/>
    <property type="molecule type" value="Genomic_DNA"/>
</dbReference>
<dbReference type="Pfam" id="PF14226">
    <property type="entry name" value="DIOX_N"/>
    <property type="match status" value="1"/>
</dbReference>
<dbReference type="InterPro" id="IPR044861">
    <property type="entry name" value="IPNS-like_FE2OG_OXY"/>
</dbReference>
<keyword evidence="1" id="KW-0408">Iron</keyword>
<evidence type="ECO:0000313" key="4">
    <source>
        <dbReference type="Proteomes" id="UP001378592"/>
    </source>
</evidence>
<dbReference type="AlphaFoldDB" id="A0AAN9VLI5"/>
<dbReference type="GO" id="GO:0046872">
    <property type="term" value="F:metal ion binding"/>
    <property type="evidence" value="ECO:0007669"/>
    <property type="project" value="UniProtKB-KW"/>
</dbReference>
<reference evidence="3 4" key="1">
    <citation type="submission" date="2024-03" db="EMBL/GenBank/DDBJ databases">
        <title>The genome assembly and annotation of the cricket Gryllus longicercus Weissman &amp; Gray.</title>
        <authorList>
            <person name="Szrajer S."/>
            <person name="Gray D."/>
            <person name="Ylla G."/>
        </authorList>
    </citation>
    <scope>NUCLEOTIDE SEQUENCE [LARGE SCALE GENOMIC DNA]</scope>
    <source>
        <strain evidence="3">DAG 2021-001</strain>
        <tissue evidence="3">Whole body minus gut</tissue>
    </source>
</reference>
<comment type="similarity">
    <text evidence="1">Belongs to the iron/ascorbate-dependent oxidoreductase family.</text>
</comment>
<dbReference type="InterPro" id="IPR027443">
    <property type="entry name" value="IPNS-like_sf"/>
</dbReference>
<organism evidence="3 4">
    <name type="scientific">Gryllus longicercus</name>
    <dbReference type="NCBI Taxonomy" id="2509291"/>
    <lineage>
        <taxon>Eukaryota</taxon>
        <taxon>Metazoa</taxon>
        <taxon>Ecdysozoa</taxon>
        <taxon>Arthropoda</taxon>
        <taxon>Hexapoda</taxon>
        <taxon>Insecta</taxon>
        <taxon>Pterygota</taxon>
        <taxon>Neoptera</taxon>
        <taxon>Polyneoptera</taxon>
        <taxon>Orthoptera</taxon>
        <taxon>Ensifera</taxon>
        <taxon>Gryllidea</taxon>
        <taxon>Grylloidea</taxon>
        <taxon>Gryllidae</taxon>
        <taxon>Gryllinae</taxon>
        <taxon>Gryllus</taxon>
    </lineage>
</organism>
<evidence type="ECO:0000256" key="1">
    <source>
        <dbReference type="RuleBase" id="RU003682"/>
    </source>
</evidence>
<dbReference type="Pfam" id="PF03171">
    <property type="entry name" value="2OG-FeII_Oxy"/>
    <property type="match status" value="1"/>
</dbReference>
<evidence type="ECO:0000313" key="3">
    <source>
        <dbReference type="EMBL" id="KAK7866123.1"/>
    </source>
</evidence>
<dbReference type="InterPro" id="IPR050231">
    <property type="entry name" value="Iron_ascorbate_oxido_reductase"/>
</dbReference>
<dbReference type="Proteomes" id="UP001378592">
    <property type="component" value="Unassembled WGS sequence"/>
</dbReference>
<dbReference type="GO" id="GO:0016491">
    <property type="term" value="F:oxidoreductase activity"/>
    <property type="evidence" value="ECO:0007669"/>
    <property type="project" value="UniProtKB-KW"/>
</dbReference>
<dbReference type="Gene3D" id="2.60.120.330">
    <property type="entry name" value="B-lactam Antibiotic, Isopenicillin N Synthase, Chain"/>
    <property type="match status" value="1"/>
</dbReference>
<dbReference type="PANTHER" id="PTHR47990">
    <property type="entry name" value="2-OXOGLUTARATE (2OG) AND FE(II)-DEPENDENT OXYGENASE SUPERFAMILY PROTEIN-RELATED"/>
    <property type="match status" value="1"/>
</dbReference>
<name>A0AAN9VLI5_9ORTH</name>
<dbReference type="InterPro" id="IPR026992">
    <property type="entry name" value="DIOX_N"/>
</dbReference>
<comment type="caution">
    <text evidence="3">The sequence shown here is derived from an EMBL/GenBank/DDBJ whole genome shotgun (WGS) entry which is preliminary data.</text>
</comment>
<keyword evidence="4" id="KW-1185">Reference proteome</keyword>
<accession>A0AAN9VLI5</accession>
<keyword evidence="1" id="KW-0479">Metal-binding</keyword>
<gene>
    <name evidence="3" type="ORF">R5R35_011639</name>
</gene>